<evidence type="ECO:0000313" key="3">
    <source>
        <dbReference type="Proteomes" id="UP001152300"/>
    </source>
</evidence>
<accession>A0A9X0AZ64</accession>
<comment type="caution">
    <text evidence="2">The sequence shown here is derived from an EMBL/GenBank/DDBJ whole genome shotgun (WGS) entry which is preliminary data.</text>
</comment>
<dbReference type="EMBL" id="JAPEIS010000001">
    <property type="protein sequence ID" value="KAJ8071440.1"/>
    <property type="molecule type" value="Genomic_DNA"/>
</dbReference>
<dbReference type="Proteomes" id="UP001152300">
    <property type="component" value="Unassembled WGS sequence"/>
</dbReference>
<evidence type="ECO:0000313" key="2">
    <source>
        <dbReference type="EMBL" id="KAJ8071440.1"/>
    </source>
</evidence>
<reference evidence="2" key="1">
    <citation type="submission" date="2022-11" db="EMBL/GenBank/DDBJ databases">
        <title>Genome Resource of Sclerotinia nivalis Strain SnTB1, a Plant Pathogen Isolated from American Ginseng.</title>
        <authorList>
            <person name="Fan S."/>
        </authorList>
    </citation>
    <scope>NUCLEOTIDE SEQUENCE</scope>
    <source>
        <strain evidence="2">SnTB1</strain>
    </source>
</reference>
<feature type="chain" id="PRO_5040784186" evidence="1">
    <location>
        <begin position="23"/>
        <end position="441"/>
    </location>
</feature>
<organism evidence="2 3">
    <name type="scientific">Sclerotinia nivalis</name>
    <dbReference type="NCBI Taxonomy" id="352851"/>
    <lineage>
        <taxon>Eukaryota</taxon>
        <taxon>Fungi</taxon>
        <taxon>Dikarya</taxon>
        <taxon>Ascomycota</taxon>
        <taxon>Pezizomycotina</taxon>
        <taxon>Leotiomycetes</taxon>
        <taxon>Helotiales</taxon>
        <taxon>Sclerotiniaceae</taxon>
        <taxon>Sclerotinia</taxon>
    </lineage>
</organism>
<gene>
    <name evidence="2" type="ORF">OCU04_001761</name>
</gene>
<dbReference type="OrthoDB" id="3519870at2759"/>
<dbReference type="AlphaFoldDB" id="A0A9X0AZ64"/>
<name>A0A9X0AZ64_9HELO</name>
<feature type="signal peptide" evidence="1">
    <location>
        <begin position="1"/>
        <end position="22"/>
    </location>
</feature>
<proteinExistence type="predicted"/>
<protein>
    <submittedName>
        <fullName evidence="2">Uncharacterized protein</fullName>
    </submittedName>
</protein>
<keyword evidence="3" id="KW-1185">Reference proteome</keyword>
<keyword evidence="1" id="KW-0732">Signal</keyword>
<evidence type="ECO:0000256" key="1">
    <source>
        <dbReference type="SAM" id="SignalP"/>
    </source>
</evidence>
<sequence length="441" mass="48989">MKLSVSIIATTALTVFLSPSQALSSKESLPFDQSSPASPVNGTLIEFTEEDQELFSYYKTITHLLSNLHGRIGINDDALIDHHLGRKDPHYIDPKDLKLVSVNDLEKYHEAHWVKINEQEIVLQCGAVNATTTGEDWALMHRCSREEVAIRRLMATFNDDGHQFVVSIPVLRAAPKIREGTHRCIKTTCPKGPLALSTPTPTAILSQRAVAASPIAAPIGTGFSQPTATPIGTAFSQPTATPIGSHFLQPTASPTRGHLPTIISPTSSYFPTITSPISSRSPEPSTLMTITRATTLEDLLPKPQPEDEVIDNTSTEELPAGLWLSKRRSDDPYITLPRPQCIDPGPDFTLSGRVITVSRNPRRTSYTTIEYWGFTTTSTVPHDPNRPPPADSIVYPTWVTASFWQTFSCREVWMEYFNMDEWYKRDIVERVLEDLQAAARR</sequence>